<evidence type="ECO:0000313" key="3">
    <source>
        <dbReference type="EMBL" id="SCY53764.1"/>
    </source>
</evidence>
<keyword evidence="4" id="KW-1185">Reference proteome</keyword>
<dbReference type="Proteomes" id="UP000183047">
    <property type="component" value="Unassembled WGS sequence"/>
</dbReference>
<dbReference type="InterPro" id="IPR002881">
    <property type="entry name" value="DUF58"/>
</dbReference>
<evidence type="ECO:0000313" key="4">
    <source>
        <dbReference type="Proteomes" id="UP000183047"/>
    </source>
</evidence>
<feature type="transmembrane region" description="Helical" evidence="1">
    <location>
        <begin position="33"/>
        <end position="57"/>
    </location>
</feature>
<keyword evidence="1" id="KW-0472">Membrane</keyword>
<dbReference type="PANTHER" id="PTHR34351:SF2">
    <property type="entry name" value="DUF58 DOMAIN-CONTAINING PROTEIN"/>
    <property type="match status" value="1"/>
</dbReference>
<dbReference type="RefSeq" id="WP_074463375.1">
    <property type="nucleotide sequence ID" value="NZ_FMUR01000023.1"/>
</dbReference>
<gene>
    <name evidence="3" type="ORF">SAMN02910451_03003</name>
</gene>
<protein>
    <recommendedName>
        <fullName evidence="2">DUF58 domain-containing protein</fullName>
    </recommendedName>
</protein>
<dbReference type="PANTHER" id="PTHR34351">
    <property type="entry name" value="SLR1927 PROTEIN-RELATED"/>
    <property type="match status" value="1"/>
</dbReference>
<evidence type="ECO:0000259" key="2">
    <source>
        <dbReference type="Pfam" id="PF01882"/>
    </source>
</evidence>
<accession>A0A1G5GQK7</accession>
<dbReference type="AlphaFoldDB" id="A0A1G5GQK7"/>
<name>A0A1G5GQK7_9FIRM</name>
<feature type="domain" description="DUF58" evidence="2">
    <location>
        <begin position="199"/>
        <end position="275"/>
    </location>
</feature>
<dbReference type="Pfam" id="PF01882">
    <property type="entry name" value="DUF58"/>
    <property type="match status" value="1"/>
</dbReference>
<reference evidence="4" key="1">
    <citation type="submission" date="2016-10" db="EMBL/GenBank/DDBJ databases">
        <authorList>
            <person name="Varghese N."/>
            <person name="Submissions S."/>
        </authorList>
    </citation>
    <scope>NUCLEOTIDE SEQUENCE [LARGE SCALE GENOMIC DNA]</scope>
    <source>
        <strain evidence="4">XBD2006</strain>
    </source>
</reference>
<dbReference type="OrthoDB" id="9778037at2"/>
<keyword evidence="1" id="KW-1133">Transmembrane helix</keyword>
<dbReference type="EMBL" id="FMUR01000023">
    <property type="protein sequence ID" value="SCY53764.1"/>
    <property type="molecule type" value="Genomic_DNA"/>
</dbReference>
<sequence>MKITIIKKGLIVYLAALTAGIVFASFYGGPVAYAPLFALLSIIPVSIIYIFLNYAFLRVYQEVEVHKLTKGEDHKYRALIENAGVLPIHNMEIGTFKSRCNLYEIPDKTKLSLDIHEKKELFSGVNCLFAGVYDVGIENVSFTDPFHIVSATFNIPYSFRAVVKPRITEIAGKTLDLENLYSSRGRKSERLFEDTPGNDIRPYVKGDSLSAVNWKVSAKASKLMVRVPDKMEKRTLSILMNADNTPESEQDTDFLIKRDYFLEFVVSAAWLFGNQGIPVNIVYPAGVVREQFVDSRESFMEFYNTVSDGVFYSSDLEYNKICDLEKACRSNKNDRETWIVITENPGAGENFISICD</sequence>
<evidence type="ECO:0000256" key="1">
    <source>
        <dbReference type="SAM" id="Phobius"/>
    </source>
</evidence>
<organism evidence="3 4">
    <name type="scientific">Butyrivibrio hungatei</name>
    <dbReference type="NCBI Taxonomy" id="185008"/>
    <lineage>
        <taxon>Bacteria</taxon>
        <taxon>Bacillati</taxon>
        <taxon>Bacillota</taxon>
        <taxon>Clostridia</taxon>
        <taxon>Lachnospirales</taxon>
        <taxon>Lachnospiraceae</taxon>
        <taxon>Butyrivibrio</taxon>
    </lineage>
</organism>
<proteinExistence type="predicted"/>
<feature type="transmembrane region" description="Helical" evidence="1">
    <location>
        <begin position="9"/>
        <end position="27"/>
    </location>
</feature>
<keyword evidence="1" id="KW-0812">Transmembrane</keyword>